<dbReference type="Gene3D" id="2.60.40.2310">
    <property type="match status" value="1"/>
</dbReference>
<dbReference type="InterPro" id="IPR045051">
    <property type="entry name" value="SBT"/>
</dbReference>
<dbReference type="Pfam" id="PF00082">
    <property type="entry name" value="Peptidase_S8"/>
    <property type="match status" value="1"/>
</dbReference>
<evidence type="ECO:0000313" key="8">
    <source>
        <dbReference type="EMBL" id="TYK30547.1"/>
    </source>
</evidence>
<evidence type="ECO:0000313" key="7">
    <source>
        <dbReference type="EMBL" id="KAA0051600.1"/>
    </source>
</evidence>
<dbReference type="SUPFAM" id="SSF52743">
    <property type="entry name" value="Subtilisin-like"/>
    <property type="match status" value="1"/>
</dbReference>
<dbReference type="GO" id="GO:0005576">
    <property type="term" value="C:extracellular region"/>
    <property type="evidence" value="ECO:0007669"/>
    <property type="project" value="UniProtKB-SubCell"/>
</dbReference>
<reference evidence="9 10" key="1">
    <citation type="submission" date="2019-08" db="EMBL/GenBank/DDBJ databases">
        <title>Draft genome sequences of two oriental melons (Cucumis melo L. var makuwa).</title>
        <authorList>
            <person name="Kwon S.-Y."/>
        </authorList>
    </citation>
    <scope>NUCLEOTIDE SEQUENCE [LARGE SCALE GENOMIC DNA]</scope>
    <source>
        <strain evidence="10">cv. Chang Bougi</strain>
        <strain evidence="9">cv. SW 3</strain>
        <tissue evidence="7">Leaf</tissue>
    </source>
</reference>
<dbReference type="Pfam" id="PF17766">
    <property type="entry name" value="fn3_6"/>
    <property type="match status" value="1"/>
</dbReference>
<comment type="caution">
    <text evidence="7">The sequence shown here is derived from an EMBL/GenBank/DDBJ whole genome shotgun (WGS) entry which is preliminary data.</text>
</comment>
<evidence type="ECO:0000259" key="6">
    <source>
        <dbReference type="Pfam" id="PF17766"/>
    </source>
</evidence>
<dbReference type="GO" id="GO:0004252">
    <property type="term" value="F:serine-type endopeptidase activity"/>
    <property type="evidence" value="ECO:0007669"/>
    <property type="project" value="InterPro"/>
</dbReference>
<dbReference type="OrthoDB" id="206201at2759"/>
<proteinExistence type="inferred from homology"/>
<dbReference type="Gene3D" id="3.40.50.200">
    <property type="entry name" value="Peptidase S8/S53 domain"/>
    <property type="match status" value="1"/>
</dbReference>
<dbReference type="InterPro" id="IPR000209">
    <property type="entry name" value="Peptidase_S8/S53_dom"/>
</dbReference>
<comment type="caution">
    <text evidence="4">Lacks conserved residue(s) required for the propagation of feature annotation.</text>
</comment>
<dbReference type="GO" id="GO:0006508">
    <property type="term" value="P:proteolysis"/>
    <property type="evidence" value="ECO:0007669"/>
    <property type="project" value="InterPro"/>
</dbReference>
<dbReference type="Proteomes" id="UP000321393">
    <property type="component" value="Unassembled WGS sequence"/>
</dbReference>
<dbReference type="InterPro" id="IPR036852">
    <property type="entry name" value="Peptidase_S8/S53_dom_sf"/>
</dbReference>
<feature type="domain" description="Subtilisin-like protease fibronectin type-III" evidence="6">
    <location>
        <begin position="215"/>
        <end position="311"/>
    </location>
</feature>
<evidence type="ECO:0000313" key="9">
    <source>
        <dbReference type="Proteomes" id="UP000321393"/>
    </source>
</evidence>
<evidence type="ECO:0000256" key="4">
    <source>
        <dbReference type="PROSITE-ProRule" id="PRU01240"/>
    </source>
</evidence>
<name>A0A5A7U8X0_CUCMM</name>
<comment type="subcellular location">
    <subcellularLocation>
        <location evidence="1">Secreted</location>
    </subcellularLocation>
</comment>
<dbReference type="Proteomes" id="UP000321947">
    <property type="component" value="Unassembled WGS sequence"/>
</dbReference>
<evidence type="ECO:0000259" key="5">
    <source>
        <dbReference type="Pfam" id="PF00082"/>
    </source>
</evidence>
<protein>
    <submittedName>
        <fullName evidence="7">Cucumisin-like</fullName>
    </submittedName>
</protein>
<dbReference type="Gene3D" id="3.50.30.30">
    <property type="match status" value="1"/>
</dbReference>
<dbReference type="EMBL" id="SSTD01000527">
    <property type="protein sequence ID" value="TYK30547.1"/>
    <property type="molecule type" value="Genomic_DNA"/>
</dbReference>
<evidence type="ECO:0000256" key="1">
    <source>
        <dbReference type="ARBA" id="ARBA00004613"/>
    </source>
</evidence>
<evidence type="ECO:0000313" key="10">
    <source>
        <dbReference type="Proteomes" id="UP000321947"/>
    </source>
</evidence>
<dbReference type="EMBL" id="SSTE01011259">
    <property type="protein sequence ID" value="KAA0051600.1"/>
    <property type="molecule type" value="Genomic_DNA"/>
</dbReference>
<dbReference type="STRING" id="1194695.A0A5A7U8X0"/>
<comment type="similarity">
    <text evidence="2 4">Belongs to the peptidase S8 family.</text>
</comment>
<dbReference type="PROSITE" id="PS51892">
    <property type="entry name" value="SUBTILASE"/>
    <property type="match status" value="1"/>
</dbReference>
<dbReference type="PANTHER" id="PTHR10795">
    <property type="entry name" value="PROPROTEIN CONVERTASE SUBTILISIN/KEXIN"/>
    <property type="match status" value="1"/>
</dbReference>
<feature type="domain" description="Peptidase S8/S53" evidence="5">
    <location>
        <begin position="47"/>
        <end position="158"/>
    </location>
</feature>
<gene>
    <name evidence="8" type="ORF">E5676_scaffold71G00130</name>
    <name evidence="7" type="ORF">E6C27_scaffold174G001460</name>
</gene>
<accession>A0A5A7U8X0</accession>
<evidence type="ECO:0000256" key="3">
    <source>
        <dbReference type="ARBA" id="ARBA00022729"/>
    </source>
</evidence>
<dbReference type="AlphaFoldDB" id="A0A5A7U8X0"/>
<organism evidence="7 9">
    <name type="scientific">Cucumis melo var. makuwa</name>
    <name type="common">Oriental melon</name>
    <dbReference type="NCBI Taxonomy" id="1194695"/>
    <lineage>
        <taxon>Eukaryota</taxon>
        <taxon>Viridiplantae</taxon>
        <taxon>Streptophyta</taxon>
        <taxon>Embryophyta</taxon>
        <taxon>Tracheophyta</taxon>
        <taxon>Spermatophyta</taxon>
        <taxon>Magnoliopsida</taxon>
        <taxon>eudicotyledons</taxon>
        <taxon>Gunneridae</taxon>
        <taxon>Pentapetalae</taxon>
        <taxon>rosids</taxon>
        <taxon>fabids</taxon>
        <taxon>Cucurbitales</taxon>
        <taxon>Cucurbitaceae</taxon>
        <taxon>Benincaseae</taxon>
        <taxon>Cucumis</taxon>
    </lineage>
</organism>
<sequence length="314" mass="34118">MVNVNPLDDALSFPLPSSVLNFHDAITIFDYIRSTRSPNASILRSTAVRNEPAPVVVSFSSRGPNNLTKEIIKPDLSGPGVEILAAWPPVAPVGEINRNTLYNIISGTSMSCPHITEIAAYVKTFNPTWSPAAIKSALMTTALPMNATLNLEAEFAYGSGHVNPKRAIRPGLVYDANEIDYIKFLCGQGYTNGMVEIITSYEDACNSSNIGRVWDLNYPSFGLSVSHSKTFKQYFRRTLTSVASQASKYKAMISAPRGLVITVNPNVLSFNGIGDKKSFKLKVRGTIKESIVSASLVWSDGVHSVRSPITINSL</sequence>
<keyword evidence="3" id="KW-0732">Signal</keyword>
<evidence type="ECO:0000256" key="2">
    <source>
        <dbReference type="ARBA" id="ARBA00011073"/>
    </source>
</evidence>
<dbReference type="InterPro" id="IPR041469">
    <property type="entry name" value="Subtilisin-like_FN3"/>
</dbReference>